<sequence length="87" mass="9995">GIPQWLDDIKIALCALPDDVDLKDFSEITVDMEEEVQEMKASLFVFLSKYDKESEAVNTISKSNIKLPDPPLPNFRGKFQEFELFKV</sequence>
<organism evidence="1 2">
    <name type="scientific">Araneus ventricosus</name>
    <name type="common">Orbweaver spider</name>
    <name type="synonym">Epeira ventricosa</name>
    <dbReference type="NCBI Taxonomy" id="182803"/>
    <lineage>
        <taxon>Eukaryota</taxon>
        <taxon>Metazoa</taxon>
        <taxon>Ecdysozoa</taxon>
        <taxon>Arthropoda</taxon>
        <taxon>Chelicerata</taxon>
        <taxon>Arachnida</taxon>
        <taxon>Araneae</taxon>
        <taxon>Araneomorphae</taxon>
        <taxon>Entelegynae</taxon>
        <taxon>Araneoidea</taxon>
        <taxon>Araneidae</taxon>
        <taxon>Araneus</taxon>
    </lineage>
</organism>
<feature type="non-terminal residue" evidence="1">
    <location>
        <position position="1"/>
    </location>
</feature>
<protein>
    <submittedName>
        <fullName evidence="1">Uncharacterized protein</fullName>
    </submittedName>
</protein>
<name>A0A4Y2TSP3_ARAVE</name>
<dbReference type="AlphaFoldDB" id="A0A4Y2TSP3"/>
<evidence type="ECO:0000313" key="1">
    <source>
        <dbReference type="EMBL" id="GBO02694.1"/>
    </source>
</evidence>
<comment type="caution">
    <text evidence="1">The sequence shown here is derived from an EMBL/GenBank/DDBJ whole genome shotgun (WGS) entry which is preliminary data.</text>
</comment>
<proteinExistence type="predicted"/>
<dbReference type="EMBL" id="BGPR01030278">
    <property type="protein sequence ID" value="GBO02694.1"/>
    <property type="molecule type" value="Genomic_DNA"/>
</dbReference>
<dbReference type="Proteomes" id="UP000499080">
    <property type="component" value="Unassembled WGS sequence"/>
</dbReference>
<evidence type="ECO:0000313" key="2">
    <source>
        <dbReference type="Proteomes" id="UP000499080"/>
    </source>
</evidence>
<accession>A0A4Y2TSP3</accession>
<keyword evidence="2" id="KW-1185">Reference proteome</keyword>
<gene>
    <name evidence="1" type="ORF">AVEN_217236_1</name>
</gene>
<dbReference type="OrthoDB" id="6435241at2759"/>
<reference evidence="1 2" key="1">
    <citation type="journal article" date="2019" name="Sci. Rep.">
        <title>Orb-weaving spider Araneus ventricosus genome elucidates the spidroin gene catalogue.</title>
        <authorList>
            <person name="Kono N."/>
            <person name="Nakamura H."/>
            <person name="Ohtoshi R."/>
            <person name="Moran D.A.P."/>
            <person name="Shinohara A."/>
            <person name="Yoshida Y."/>
            <person name="Fujiwara M."/>
            <person name="Mori M."/>
            <person name="Tomita M."/>
            <person name="Arakawa K."/>
        </authorList>
    </citation>
    <scope>NUCLEOTIDE SEQUENCE [LARGE SCALE GENOMIC DNA]</scope>
</reference>